<protein>
    <submittedName>
        <fullName evidence="1">Uncharacterized protein</fullName>
    </submittedName>
</protein>
<dbReference type="Proteomes" id="UP000181870">
    <property type="component" value="Unassembled WGS sequence"/>
</dbReference>
<dbReference type="AlphaFoldDB" id="A0A1G8PNU3"/>
<evidence type="ECO:0000313" key="1">
    <source>
        <dbReference type="EMBL" id="SDI94147.1"/>
    </source>
</evidence>
<dbReference type="EMBL" id="FNDO01000094">
    <property type="protein sequence ID" value="SDI94147.1"/>
    <property type="molecule type" value="Genomic_DNA"/>
</dbReference>
<proteinExistence type="predicted"/>
<accession>A0A1G8PNU3</accession>
<gene>
    <name evidence="1" type="ORF">SAMN05192582_10946</name>
</gene>
<reference evidence="2" key="1">
    <citation type="submission" date="2016-10" db="EMBL/GenBank/DDBJ databases">
        <authorList>
            <person name="Varghese N."/>
            <person name="Submissions S."/>
        </authorList>
    </citation>
    <scope>NUCLEOTIDE SEQUENCE [LARGE SCALE GENOMIC DNA]</scope>
    <source>
        <strain evidence="2">NLAE-zl-C57</strain>
    </source>
</reference>
<sequence length="52" mass="5885">MNVRLIHSFYMAVLLGFTNSCISDDLSDCPSPQYIVQVSVKDKNYKNIGDFP</sequence>
<dbReference type="RefSeq" id="WP_255299392.1">
    <property type="nucleotide sequence ID" value="NZ_FNDO01000094.1"/>
</dbReference>
<organism evidence="1 2">
    <name type="scientific">Bacteroides ovatus</name>
    <dbReference type="NCBI Taxonomy" id="28116"/>
    <lineage>
        <taxon>Bacteria</taxon>
        <taxon>Pseudomonadati</taxon>
        <taxon>Bacteroidota</taxon>
        <taxon>Bacteroidia</taxon>
        <taxon>Bacteroidales</taxon>
        <taxon>Bacteroidaceae</taxon>
        <taxon>Bacteroides</taxon>
    </lineage>
</organism>
<evidence type="ECO:0000313" key="2">
    <source>
        <dbReference type="Proteomes" id="UP000181870"/>
    </source>
</evidence>
<name>A0A1G8PNU3_BACOV</name>